<keyword evidence="2" id="KW-1185">Reference proteome</keyword>
<accession>A0A5D3YMZ5</accession>
<comment type="caution">
    <text evidence="1">The sequence shown here is derived from an EMBL/GenBank/DDBJ whole genome shotgun (WGS) entry which is preliminary data.</text>
</comment>
<dbReference type="Proteomes" id="UP000324595">
    <property type="component" value="Unassembled WGS sequence"/>
</dbReference>
<dbReference type="EMBL" id="VNHY01000002">
    <property type="protein sequence ID" value="TYP93519.1"/>
    <property type="molecule type" value="Genomic_DNA"/>
</dbReference>
<proteinExistence type="predicted"/>
<sequence length="105" mass="12604">MNGPITKYDINRTRLSLIKQEIFQQFDSYNEFRQELFPDVKLNTFRQWFKKPYYISDQRLCHMENTLGITPAQVRARLTEEFNLPSQLLQVAKGIKFEFIEPQLT</sequence>
<evidence type="ECO:0000313" key="1">
    <source>
        <dbReference type="EMBL" id="TYP93519.1"/>
    </source>
</evidence>
<gene>
    <name evidence="1" type="ORF">LX73_1224</name>
</gene>
<dbReference type="RefSeq" id="WP_148898582.1">
    <property type="nucleotide sequence ID" value="NZ_VNHY01000002.1"/>
</dbReference>
<reference evidence="1 2" key="1">
    <citation type="submission" date="2019-07" db="EMBL/GenBank/DDBJ databases">
        <title>Genomic Encyclopedia of Archaeal and Bacterial Type Strains, Phase II (KMG-II): from individual species to whole genera.</title>
        <authorList>
            <person name="Goeker M."/>
        </authorList>
    </citation>
    <scope>NUCLEOTIDE SEQUENCE [LARGE SCALE GENOMIC DNA]</scope>
    <source>
        <strain evidence="1 2">DSM 21935</strain>
    </source>
</reference>
<dbReference type="OrthoDB" id="1525069at2"/>
<evidence type="ECO:0000313" key="2">
    <source>
        <dbReference type="Proteomes" id="UP000324595"/>
    </source>
</evidence>
<protein>
    <submittedName>
        <fullName evidence="1">Uncharacterized protein</fullName>
    </submittedName>
</protein>
<organism evidence="1 2">
    <name type="scientific">Fodinibius salinus</name>
    <dbReference type="NCBI Taxonomy" id="860790"/>
    <lineage>
        <taxon>Bacteria</taxon>
        <taxon>Pseudomonadati</taxon>
        <taxon>Balneolota</taxon>
        <taxon>Balneolia</taxon>
        <taxon>Balneolales</taxon>
        <taxon>Balneolaceae</taxon>
        <taxon>Fodinibius</taxon>
    </lineage>
</organism>
<dbReference type="AlphaFoldDB" id="A0A5D3YMZ5"/>
<name>A0A5D3YMZ5_9BACT</name>